<evidence type="ECO:0000256" key="5">
    <source>
        <dbReference type="ARBA" id="ARBA00022801"/>
    </source>
</evidence>
<dbReference type="Gene3D" id="2.60.120.260">
    <property type="entry name" value="Galactose-binding domain-like"/>
    <property type="match status" value="1"/>
</dbReference>
<evidence type="ECO:0000256" key="6">
    <source>
        <dbReference type="ARBA" id="ARBA00023295"/>
    </source>
</evidence>
<dbReference type="Proteomes" id="UP000746584">
    <property type="component" value="Unassembled WGS sequence"/>
</dbReference>
<evidence type="ECO:0000313" key="10">
    <source>
        <dbReference type="EMBL" id="GGK90166.1"/>
    </source>
</evidence>
<evidence type="ECO:0000313" key="12">
    <source>
        <dbReference type="Proteomes" id="UP000648535"/>
    </source>
</evidence>
<feature type="region of interest" description="Disordered" evidence="8">
    <location>
        <begin position="740"/>
        <end position="771"/>
    </location>
</feature>
<reference evidence="10" key="1">
    <citation type="journal article" date="2014" name="Int. J. Syst. Evol. Microbiol.">
        <title>Complete genome sequence of Corynebacterium casei LMG S-19264T (=DSM 44701T), isolated from a smear-ripened cheese.</title>
        <authorList>
            <consortium name="US DOE Joint Genome Institute (JGI-PGF)"/>
            <person name="Walter F."/>
            <person name="Albersmeier A."/>
            <person name="Kalinowski J."/>
            <person name="Ruckert C."/>
        </authorList>
    </citation>
    <scope>NUCLEOTIDE SEQUENCE</scope>
    <source>
        <strain evidence="10">JCM 1480</strain>
    </source>
</reference>
<dbReference type="InterPro" id="IPR006101">
    <property type="entry name" value="Glyco_hydro_2"/>
</dbReference>
<dbReference type="PROSITE" id="PS00608">
    <property type="entry name" value="GLYCOSYL_HYDROL_F2_2"/>
    <property type="match status" value="1"/>
</dbReference>
<keyword evidence="5 11" id="KW-0378">Hydrolase</keyword>
<evidence type="ECO:0000256" key="1">
    <source>
        <dbReference type="ARBA" id="ARBA00001412"/>
    </source>
</evidence>
<organism evidence="10 12">
    <name type="scientific">Curtobacterium luteum</name>
    <dbReference type="NCBI Taxonomy" id="33881"/>
    <lineage>
        <taxon>Bacteria</taxon>
        <taxon>Bacillati</taxon>
        <taxon>Actinomycetota</taxon>
        <taxon>Actinomycetes</taxon>
        <taxon>Micrococcales</taxon>
        <taxon>Microbacteriaceae</taxon>
        <taxon>Curtobacterium</taxon>
    </lineage>
</organism>
<dbReference type="PRINTS" id="PR00132">
    <property type="entry name" value="GLHYDRLASE2"/>
</dbReference>
<feature type="compositionally biased region" description="Polar residues" evidence="8">
    <location>
        <begin position="744"/>
        <end position="757"/>
    </location>
</feature>
<sequence>MTAPGAVGPLGTTAPGSGSRLPPRARLRSDAKTLSLDGTWRFRLHDRAPRDEVDGVPPFAAGTDRATGPDWSDLPVPSHWVLHGHGAPAYTNIRYPFPVDPPHVPDRNPTGDHVRTVDLSDWWPAGGRTLLRLDGAESLARVWVNGRTVGWSTGSRLTTEYDVTGLLRPGANTVAIRVHQWSQGSYLEDQDQWWLPGVFRSVTLEHRPDGGLDDVFVTADRDPVTGRGTLVVETVTTATQVTVRLPETGLEARLAPGAPARVDVGTVDAWSAEEPRLHDVVIATDAETVRLRVGFRRVEVVGDRLLVNGVPLVFHGVNRHETHPDRGRVFDEDTLRTDLSLMKQHGVQAIRTAHQPPHPRFLELADEYGFWVVLECDLETHGFWEVDWSGNPSDDPAWRDAYLDRVRRTVERDKNHPSVVVWSLGNESGTGRNLAAMADWIRRRDPSRPIHYEGDTEGAYTDLYSRMYPTIEEIDSVCGDLAMPVHEVGPAAGARQRAKPFVLCEYGHAMGNGPGSLADYQDRFERWSRLHGGFVWEWRDHGLRTTTDDGVAYFGYGGDFGEPVHDGVFVMDGLVLSDGTPSPALADLGRLWAPVRFTREGSSLTVHSQRAHADTADLAVVWELRVDGRVVDGGALDVPPVRPGRDVTVALPSDAVAPRRGREAHLTLRASLRQDTVWAPRGQVVAEVQTVVEVVPPTPSARPSGVLPSAAVFDEDGALRSWHGIDVAVLVPELWRAPTENDRASGQGSYETTSPELSSGRGDESVPPSADRWRERGLDRLTHRVTAVAREGGVLVQRLRSMPAGTGSGIDSEFRWSGDGDDLRLRWSAVPVGPWDCTWPRIGLHLDLPDDLGDAVEWWGTGPHESYPDAANGVVVGRFASAVDALGVRYARPQETGHRPDLRELRIGRLAIDALRGAGADLPGFQLARHTAQQWARAEHPHELPASDRLHLYLDAAQHGLGSRACGPDVLPRFALWPRQVALEVMFRAVS</sequence>
<proteinExistence type="inferred from homology"/>
<dbReference type="Proteomes" id="UP000648535">
    <property type="component" value="Unassembled WGS sequence"/>
</dbReference>
<dbReference type="GO" id="GO:0004565">
    <property type="term" value="F:beta-galactosidase activity"/>
    <property type="evidence" value="ECO:0007669"/>
    <property type="project" value="UniProtKB-EC"/>
</dbReference>
<dbReference type="GO" id="GO:0005990">
    <property type="term" value="P:lactose catabolic process"/>
    <property type="evidence" value="ECO:0007669"/>
    <property type="project" value="TreeGrafter"/>
</dbReference>
<dbReference type="InterPro" id="IPR023232">
    <property type="entry name" value="Glyco_hydro_2_AS"/>
</dbReference>
<dbReference type="InterPro" id="IPR050347">
    <property type="entry name" value="Bact_Beta-galactosidase"/>
</dbReference>
<dbReference type="SUPFAM" id="SSF74650">
    <property type="entry name" value="Galactose mutarotase-like"/>
    <property type="match status" value="1"/>
</dbReference>
<evidence type="ECO:0000256" key="3">
    <source>
        <dbReference type="ARBA" id="ARBA00012756"/>
    </source>
</evidence>
<evidence type="ECO:0000259" key="9">
    <source>
        <dbReference type="SMART" id="SM01038"/>
    </source>
</evidence>
<dbReference type="AlphaFoldDB" id="A0A8H9G7I1"/>
<keyword evidence="13" id="KW-1185">Reference proteome</keyword>
<reference evidence="10" key="2">
    <citation type="submission" date="2020-09" db="EMBL/GenBank/DDBJ databases">
        <authorList>
            <person name="Sun Q."/>
            <person name="Ohkuma M."/>
        </authorList>
    </citation>
    <scope>NUCLEOTIDE SEQUENCE</scope>
    <source>
        <strain evidence="10">JCM 1480</strain>
    </source>
</reference>
<evidence type="ECO:0000256" key="8">
    <source>
        <dbReference type="SAM" id="MobiDB-lite"/>
    </source>
</evidence>
<dbReference type="InterPro" id="IPR006104">
    <property type="entry name" value="Glyco_hydro_2_N"/>
</dbReference>
<dbReference type="InterPro" id="IPR014718">
    <property type="entry name" value="GH-type_carb-bd"/>
</dbReference>
<comment type="similarity">
    <text evidence="2">Belongs to the glycosyl hydrolase 2 family.</text>
</comment>
<dbReference type="InterPro" id="IPR032312">
    <property type="entry name" value="LacZ_4"/>
</dbReference>
<dbReference type="PANTHER" id="PTHR46323">
    <property type="entry name" value="BETA-GALACTOSIDASE"/>
    <property type="match status" value="1"/>
</dbReference>
<dbReference type="Pfam" id="PF16353">
    <property type="entry name" value="LacZ_4"/>
    <property type="match status" value="1"/>
</dbReference>
<dbReference type="InterPro" id="IPR011013">
    <property type="entry name" value="Gal_mutarotase_sf_dom"/>
</dbReference>
<dbReference type="SUPFAM" id="SSF51445">
    <property type="entry name" value="(Trans)glycosidases"/>
    <property type="match status" value="1"/>
</dbReference>
<accession>A0A8H9G7I1</accession>
<protein>
    <recommendedName>
        <fullName evidence="4">Beta-galactosidase</fullName>
        <ecNumber evidence="3">3.2.1.23</ecNumber>
    </recommendedName>
    <alternativeName>
        <fullName evidence="7">Lactase</fullName>
    </alternativeName>
</protein>
<dbReference type="Gene3D" id="2.60.40.10">
    <property type="entry name" value="Immunoglobulins"/>
    <property type="match status" value="2"/>
</dbReference>
<evidence type="ECO:0000256" key="2">
    <source>
        <dbReference type="ARBA" id="ARBA00007401"/>
    </source>
</evidence>
<dbReference type="SMART" id="SM01038">
    <property type="entry name" value="Bgal_small_N"/>
    <property type="match status" value="1"/>
</dbReference>
<dbReference type="SUPFAM" id="SSF49303">
    <property type="entry name" value="beta-Galactosidase/glucuronidase domain"/>
    <property type="match status" value="2"/>
</dbReference>
<evidence type="ECO:0000313" key="11">
    <source>
        <dbReference type="EMBL" id="MBM7801480.1"/>
    </source>
</evidence>
<dbReference type="GO" id="GO:0009341">
    <property type="term" value="C:beta-galactosidase complex"/>
    <property type="evidence" value="ECO:0007669"/>
    <property type="project" value="InterPro"/>
</dbReference>
<dbReference type="Gene3D" id="2.70.98.10">
    <property type="match status" value="1"/>
</dbReference>
<dbReference type="Pfam" id="PF02837">
    <property type="entry name" value="Glyco_hydro_2_N"/>
    <property type="match status" value="1"/>
</dbReference>
<dbReference type="InterPro" id="IPR036156">
    <property type="entry name" value="Beta-gal/glucu_dom_sf"/>
</dbReference>
<dbReference type="EC" id="3.2.1.23" evidence="3"/>
<dbReference type="InterPro" id="IPR013783">
    <property type="entry name" value="Ig-like_fold"/>
</dbReference>
<comment type="catalytic activity">
    <reaction evidence="1">
        <text>Hydrolysis of terminal non-reducing beta-D-galactose residues in beta-D-galactosides.</text>
        <dbReference type="EC" id="3.2.1.23"/>
    </reaction>
</comment>
<reference evidence="11 13" key="3">
    <citation type="submission" date="2021-01" db="EMBL/GenBank/DDBJ databases">
        <title>Sequencing the genomes of 1000 actinobacteria strains.</title>
        <authorList>
            <person name="Klenk H.-P."/>
        </authorList>
    </citation>
    <scope>NUCLEOTIDE SEQUENCE [LARGE SCALE GENOMIC DNA]</scope>
    <source>
        <strain evidence="11 13">DSM 20542</strain>
    </source>
</reference>
<dbReference type="Gene3D" id="3.20.20.80">
    <property type="entry name" value="Glycosidases"/>
    <property type="match status" value="1"/>
</dbReference>
<dbReference type="EMBL" id="JAFBCG010000001">
    <property type="protein sequence ID" value="MBM7801480.1"/>
    <property type="molecule type" value="Genomic_DNA"/>
</dbReference>
<feature type="region of interest" description="Disordered" evidence="8">
    <location>
        <begin position="1"/>
        <end position="26"/>
    </location>
</feature>
<name>A0A8H9G7I1_9MICO</name>
<dbReference type="Pfam" id="PF02929">
    <property type="entry name" value="Bgal_small_N"/>
    <property type="match status" value="1"/>
</dbReference>
<dbReference type="GO" id="GO:0030246">
    <property type="term" value="F:carbohydrate binding"/>
    <property type="evidence" value="ECO:0007669"/>
    <property type="project" value="InterPro"/>
</dbReference>
<evidence type="ECO:0000256" key="7">
    <source>
        <dbReference type="ARBA" id="ARBA00032230"/>
    </source>
</evidence>
<dbReference type="InterPro" id="IPR017853">
    <property type="entry name" value="GH"/>
</dbReference>
<comment type="caution">
    <text evidence="10">The sequence shown here is derived from an EMBL/GenBank/DDBJ whole genome shotgun (WGS) entry which is preliminary data.</text>
</comment>
<evidence type="ECO:0000313" key="13">
    <source>
        <dbReference type="Proteomes" id="UP000746584"/>
    </source>
</evidence>
<dbReference type="RefSeq" id="WP_175329341.1">
    <property type="nucleotide sequence ID" value="NZ_BMOI01000001.1"/>
</dbReference>
<dbReference type="SUPFAM" id="SSF49785">
    <property type="entry name" value="Galactose-binding domain-like"/>
    <property type="match status" value="1"/>
</dbReference>
<feature type="domain" description="Beta galactosidase small chain/" evidence="9">
    <location>
        <begin position="705"/>
        <end position="988"/>
    </location>
</feature>
<dbReference type="Pfam" id="PF02836">
    <property type="entry name" value="Glyco_hydro_2_C"/>
    <property type="match status" value="1"/>
</dbReference>
<keyword evidence="6 11" id="KW-0326">Glycosidase</keyword>
<dbReference type="PANTHER" id="PTHR46323:SF2">
    <property type="entry name" value="BETA-GALACTOSIDASE"/>
    <property type="match status" value="1"/>
</dbReference>
<dbReference type="InterPro" id="IPR008979">
    <property type="entry name" value="Galactose-bd-like_sf"/>
</dbReference>
<dbReference type="EMBL" id="BMOI01000001">
    <property type="protein sequence ID" value="GGK90166.1"/>
    <property type="molecule type" value="Genomic_DNA"/>
</dbReference>
<evidence type="ECO:0000256" key="4">
    <source>
        <dbReference type="ARBA" id="ARBA00013303"/>
    </source>
</evidence>
<gene>
    <name evidence="10" type="primary">lacZ</name>
    <name evidence="10" type="ORF">GCM10009769_05250</name>
    <name evidence="11" type="ORF">JOE58_000731</name>
</gene>
<dbReference type="InterPro" id="IPR004199">
    <property type="entry name" value="B-gal_small/dom_5"/>
</dbReference>
<dbReference type="InterPro" id="IPR006103">
    <property type="entry name" value="Glyco_hydro_2_cat"/>
</dbReference>